<evidence type="ECO:0000313" key="2">
    <source>
        <dbReference type="EMBL" id="CAD5206529.1"/>
    </source>
</evidence>
<evidence type="ECO:0000256" key="1">
    <source>
        <dbReference type="SAM" id="MobiDB-lite"/>
    </source>
</evidence>
<reference evidence="2" key="1">
    <citation type="submission" date="2020-09" db="EMBL/GenBank/DDBJ databases">
        <authorList>
            <person name="Kikuchi T."/>
        </authorList>
    </citation>
    <scope>NUCLEOTIDE SEQUENCE</scope>
    <source>
        <strain evidence="2">SH1</strain>
    </source>
</reference>
<gene>
    <name evidence="2" type="ORF">BOKJ2_LOCUS1213</name>
</gene>
<dbReference type="AlphaFoldDB" id="A0A811JTS9"/>
<feature type="region of interest" description="Disordered" evidence="1">
    <location>
        <begin position="279"/>
        <end position="325"/>
    </location>
</feature>
<accession>A0A811JTS9</accession>
<evidence type="ECO:0000313" key="3">
    <source>
        <dbReference type="Proteomes" id="UP000614601"/>
    </source>
</evidence>
<sequence>MSGIIHSIFYKKKTVNSASQKAFKRQGITQASTRSYKAKPAIPISKDEASISKDYENYQNDNSLNWHDAKASSEYGSAEPSPTHYSSRVAFPESDSEETTDCDSESDNEATIEEFYERKYRILIKDLRKELNRSKKEAAFYYKFYKEYDKMLHKCEMLKREVYYLRHKVATKPQRCVEPQPQVVMHRVGSATGAPDRLCSVNDLCSIDETISNEASTLAIDELDEIKIFPKDDDEFEVPRDDSQDNCTTLEDSLPDEIVIPVRDEGYSTWGTEANMKSSLSDSELYKPGPAEESYSDEEVSERPQRSRRHRHVNDYTSAEGTSEEDNIKVLSKQLRRKGDCLYYKGRRKDIVSDGNKLYKRFGNKERDALRQFDYLQEMSTDISGFITSPDQSPRYK</sequence>
<organism evidence="2 3">
    <name type="scientific">Bursaphelenchus okinawaensis</name>
    <dbReference type="NCBI Taxonomy" id="465554"/>
    <lineage>
        <taxon>Eukaryota</taxon>
        <taxon>Metazoa</taxon>
        <taxon>Ecdysozoa</taxon>
        <taxon>Nematoda</taxon>
        <taxon>Chromadorea</taxon>
        <taxon>Rhabditida</taxon>
        <taxon>Tylenchina</taxon>
        <taxon>Tylenchomorpha</taxon>
        <taxon>Aphelenchoidea</taxon>
        <taxon>Aphelenchoididae</taxon>
        <taxon>Bursaphelenchus</taxon>
    </lineage>
</organism>
<feature type="region of interest" description="Disordered" evidence="1">
    <location>
        <begin position="15"/>
        <end position="40"/>
    </location>
</feature>
<comment type="caution">
    <text evidence="2">The sequence shown here is derived from an EMBL/GenBank/DDBJ whole genome shotgun (WGS) entry which is preliminary data.</text>
</comment>
<feature type="compositionally biased region" description="Acidic residues" evidence="1">
    <location>
        <begin position="94"/>
        <end position="109"/>
    </location>
</feature>
<keyword evidence="3" id="KW-1185">Reference proteome</keyword>
<dbReference type="EMBL" id="CAJFCW020000001">
    <property type="protein sequence ID" value="CAG9082141.1"/>
    <property type="molecule type" value="Genomic_DNA"/>
</dbReference>
<name>A0A811JTS9_9BILA</name>
<dbReference type="OrthoDB" id="5860225at2759"/>
<protein>
    <submittedName>
        <fullName evidence="2">Uncharacterized protein</fullName>
    </submittedName>
</protein>
<dbReference type="Proteomes" id="UP000614601">
    <property type="component" value="Unassembled WGS sequence"/>
</dbReference>
<dbReference type="EMBL" id="CAJFDH010000001">
    <property type="protein sequence ID" value="CAD5206529.1"/>
    <property type="molecule type" value="Genomic_DNA"/>
</dbReference>
<feature type="region of interest" description="Disordered" evidence="1">
    <location>
        <begin position="71"/>
        <end position="109"/>
    </location>
</feature>
<dbReference type="Proteomes" id="UP000783686">
    <property type="component" value="Unassembled WGS sequence"/>
</dbReference>
<proteinExistence type="predicted"/>